<evidence type="ECO:0000256" key="1">
    <source>
        <dbReference type="SAM" id="Phobius"/>
    </source>
</evidence>
<gene>
    <name evidence="2" type="ORF">HDA42_004529</name>
</gene>
<feature type="transmembrane region" description="Helical" evidence="1">
    <location>
        <begin position="222"/>
        <end position="241"/>
    </location>
</feature>
<feature type="transmembrane region" description="Helical" evidence="1">
    <location>
        <begin position="193"/>
        <end position="216"/>
    </location>
</feature>
<evidence type="ECO:0008006" key="4">
    <source>
        <dbReference type="Google" id="ProtNLM"/>
    </source>
</evidence>
<evidence type="ECO:0000313" key="3">
    <source>
        <dbReference type="Proteomes" id="UP000577386"/>
    </source>
</evidence>
<reference evidence="2 3" key="1">
    <citation type="submission" date="2020-08" db="EMBL/GenBank/DDBJ databases">
        <title>Sequencing the genomes of 1000 actinobacteria strains.</title>
        <authorList>
            <person name="Klenk H.-P."/>
        </authorList>
    </citation>
    <scope>NUCLEOTIDE SEQUENCE [LARGE SCALE GENOMIC DNA]</scope>
    <source>
        <strain evidence="2 3">DSM 41827</strain>
    </source>
</reference>
<dbReference type="EMBL" id="JACJIJ010000002">
    <property type="protein sequence ID" value="MBA9055351.1"/>
    <property type="molecule type" value="Genomic_DNA"/>
</dbReference>
<keyword evidence="1" id="KW-1133">Transmembrane helix</keyword>
<organism evidence="2 3">
    <name type="scientific">Streptomyces murinus</name>
    <dbReference type="NCBI Taxonomy" id="33900"/>
    <lineage>
        <taxon>Bacteria</taxon>
        <taxon>Bacillati</taxon>
        <taxon>Actinomycetota</taxon>
        <taxon>Actinomycetes</taxon>
        <taxon>Kitasatosporales</taxon>
        <taxon>Streptomycetaceae</taxon>
        <taxon>Streptomyces</taxon>
    </lineage>
</organism>
<keyword evidence="1" id="KW-0472">Membrane</keyword>
<dbReference type="Proteomes" id="UP000577386">
    <property type="component" value="Unassembled WGS sequence"/>
</dbReference>
<proteinExistence type="predicted"/>
<keyword evidence="1" id="KW-0812">Transmembrane</keyword>
<dbReference type="AlphaFoldDB" id="A0A7W3RMR7"/>
<name>A0A7W3RMR7_STRMR</name>
<keyword evidence="3" id="KW-1185">Reference proteome</keyword>
<feature type="transmembrane region" description="Helical" evidence="1">
    <location>
        <begin position="104"/>
        <end position="125"/>
    </location>
</feature>
<dbReference type="RefSeq" id="WP_182776442.1">
    <property type="nucleotide sequence ID" value="NZ_BAAAHW010000003.1"/>
</dbReference>
<accession>A0A7W3RMR7</accession>
<evidence type="ECO:0000313" key="2">
    <source>
        <dbReference type="EMBL" id="MBA9055351.1"/>
    </source>
</evidence>
<sequence>MSSAVVPNPFKGALPALRTFRERAGRAQSGARGLADRVKGAAKNLDRVGAPARQSATAVQRIKSSADAAARSVTAAGRTATTTGSRIKSAASRAESAGTSLGKLGAGLGGVFAVVGALLDASGVLGGLLDKFGTAMTIGSGVMLLINLVTGANPVGFLTGVLLPVAGWLLDLAMNSETGQKLTEQLATLVLKYVESVLTVLTPVLKVIATLVGTYVKGYFTVIRGALTVLGALIGTGFAVLEALTTGDTRALDGKVSALWHGLKNAVRPVLDWITKDVPRMFQRIKDAMSGTLRGMGRFVTTGAQTVAGVVKGPIQGLVAFANWVIDGLNKLSFHFLGKKFGVHLNKIPMLAQGGIAVPGAHPGAGRVLPLTDLQRQRALAARHRSSSQVRYQVREFHESHGAGAHGTAQDLLFLATARATA</sequence>
<dbReference type="GeneID" id="93975816"/>
<protein>
    <recommendedName>
        <fullName evidence="4">Tape-measure protein</fullName>
    </recommendedName>
</protein>
<comment type="caution">
    <text evidence="2">The sequence shown here is derived from an EMBL/GenBank/DDBJ whole genome shotgun (WGS) entry which is preliminary data.</text>
</comment>